<dbReference type="PANTHER" id="PTHR35046:SF18">
    <property type="entry name" value="RNA-DIRECTED DNA POLYMERASE"/>
    <property type="match status" value="1"/>
</dbReference>
<dbReference type="Proteomes" id="UP000663760">
    <property type="component" value="Chromosome 2"/>
</dbReference>
<sequence length="108" mass="12274">MDFIEGLPKSKGYDSILVIVDRLNKFGHFIPFRHPFTAKDVAQIFAKEVVKLHGIPRSTVTDRGTIFTSAFWQSLNKLQGTELKMSSSYHPQTAGQTKVMNRSLENYL</sequence>
<dbReference type="OrthoDB" id="674670at2759"/>
<evidence type="ECO:0000313" key="3">
    <source>
        <dbReference type="Proteomes" id="UP000663760"/>
    </source>
</evidence>
<keyword evidence="3" id="KW-1185">Reference proteome</keyword>
<reference evidence="2" key="1">
    <citation type="submission" date="2020-02" db="EMBL/GenBank/DDBJ databases">
        <authorList>
            <person name="Scholz U."/>
            <person name="Mascher M."/>
            <person name="Fiebig A."/>
        </authorList>
    </citation>
    <scope>NUCLEOTIDE SEQUENCE</scope>
</reference>
<dbReference type="PROSITE" id="PS50994">
    <property type="entry name" value="INTEGRASE"/>
    <property type="match status" value="1"/>
</dbReference>
<dbReference type="GO" id="GO:0003676">
    <property type="term" value="F:nucleic acid binding"/>
    <property type="evidence" value="ECO:0007669"/>
    <property type="project" value="InterPro"/>
</dbReference>
<dbReference type="GO" id="GO:0015074">
    <property type="term" value="P:DNA integration"/>
    <property type="evidence" value="ECO:0007669"/>
    <property type="project" value="InterPro"/>
</dbReference>
<name>A0A7I8K278_SPIIN</name>
<dbReference type="Gene3D" id="3.30.420.10">
    <property type="entry name" value="Ribonuclease H-like superfamily/Ribonuclease H"/>
    <property type="match status" value="1"/>
</dbReference>
<protein>
    <recommendedName>
        <fullName evidence="1">Integrase catalytic domain-containing protein</fullName>
    </recommendedName>
</protein>
<dbReference type="InterPro" id="IPR012337">
    <property type="entry name" value="RNaseH-like_sf"/>
</dbReference>
<organism evidence="2 3">
    <name type="scientific">Spirodela intermedia</name>
    <name type="common">Intermediate duckweed</name>
    <dbReference type="NCBI Taxonomy" id="51605"/>
    <lineage>
        <taxon>Eukaryota</taxon>
        <taxon>Viridiplantae</taxon>
        <taxon>Streptophyta</taxon>
        <taxon>Embryophyta</taxon>
        <taxon>Tracheophyta</taxon>
        <taxon>Spermatophyta</taxon>
        <taxon>Magnoliopsida</taxon>
        <taxon>Liliopsida</taxon>
        <taxon>Araceae</taxon>
        <taxon>Lemnoideae</taxon>
        <taxon>Spirodela</taxon>
    </lineage>
</organism>
<dbReference type="InterPro" id="IPR036397">
    <property type="entry name" value="RNaseH_sf"/>
</dbReference>
<dbReference type="PANTHER" id="PTHR35046">
    <property type="entry name" value="ZINC KNUCKLE (CCHC-TYPE) FAMILY PROTEIN"/>
    <property type="match status" value="1"/>
</dbReference>
<gene>
    <name evidence="2" type="ORF">SI8410_02002413</name>
</gene>
<dbReference type="InterPro" id="IPR001584">
    <property type="entry name" value="Integrase_cat-core"/>
</dbReference>
<accession>A0A7I8K278</accession>
<dbReference type="EMBL" id="LR746265">
    <property type="protein sequence ID" value="CAA7391024.1"/>
    <property type="molecule type" value="Genomic_DNA"/>
</dbReference>
<feature type="domain" description="Integrase catalytic" evidence="1">
    <location>
        <begin position="1"/>
        <end position="108"/>
    </location>
</feature>
<proteinExistence type="predicted"/>
<evidence type="ECO:0000259" key="1">
    <source>
        <dbReference type="PROSITE" id="PS50994"/>
    </source>
</evidence>
<dbReference type="AlphaFoldDB" id="A0A7I8K278"/>
<evidence type="ECO:0000313" key="2">
    <source>
        <dbReference type="EMBL" id="CAA7391024.1"/>
    </source>
</evidence>
<dbReference type="SUPFAM" id="SSF53098">
    <property type="entry name" value="Ribonuclease H-like"/>
    <property type="match status" value="1"/>
</dbReference>